<dbReference type="PANTHER" id="PTHR19305">
    <property type="entry name" value="SYNAPTOSOMAL ASSOCIATED PROTEIN"/>
    <property type="match status" value="1"/>
</dbReference>
<sequence length="193" mass="22258">MRRLQEQGDKLTQVEARMTDADYHANRAENKTQELQRLNKNFIASTFSFSNPFTKARRKEEKLRKEVDERKRVEQEHEEQRKAQRENARHMGTALDTAQGRHVPGQYGGAGPAPVTSGSRSRAHYLEGEEDCDKEREIDNNLDEISSGLARLKMMGMAMGESIERSNQQIDRIDRRTDTVNDRVKRTEAKLGR</sequence>
<evidence type="ECO:0000313" key="4">
    <source>
        <dbReference type="EMBL" id="ORZ36626.1"/>
    </source>
</evidence>
<dbReference type="SUPFAM" id="SSF58038">
    <property type="entry name" value="SNARE fusion complex"/>
    <property type="match status" value="1"/>
</dbReference>
<evidence type="ECO:0000313" key="5">
    <source>
        <dbReference type="Proteomes" id="UP000193411"/>
    </source>
</evidence>
<dbReference type="InterPro" id="IPR000727">
    <property type="entry name" value="T_SNARE_dom"/>
</dbReference>
<proteinExistence type="inferred from homology"/>
<evidence type="ECO:0000259" key="3">
    <source>
        <dbReference type="PROSITE" id="PS50192"/>
    </source>
</evidence>
<dbReference type="PROSITE" id="PS50192">
    <property type="entry name" value="T_SNARE"/>
    <property type="match status" value="1"/>
</dbReference>
<name>A0A1Y2HPV6_9FUNG</name>
<comment type="similarity">
    <text evidence="1">Belongs to the SNAP-25 family.</text>
</comment>
<dbReference type="Proteomes" id="UP000193411">
    <property type="component" value="Unassembled WGS sequence"/>
</dbReference>
<dbReference type="GO" id="GO:0019905">
    <property type="term" value="F:syntaxin binding"/>
    <property type="evidence" value="ECO:0007669"/>
    <property type="project" value="TreeGrafter"/>
</dbReference>
<dbReference type="CDD" id="cd15857">
    <property type="entry name" value="SNARE_SEC9C"/>
    <property type="match status" value="1"/>
</dbReference>
<dbReference type="AlphaFoldDB" id="A0A1Y2HPV6"/>
<reference evidence="4 5" key="1">
    <citation type="submission" date="2016-07" db="EMBL/GenBank/DDBJ databases">
        <title>Pervasive Adenine N6-methylation of Active Genes in Fungi.</title>
        <authorList>
            <consortium name="DOE Joint Genome Institute"/>
            <person name="Mondo S.J."/>
            <person name="Dannebaum R.O."/>
            <person name="Kuo R.C."/>
            <person name="Labutti K."/>
            <person name="Haridas S."/>
            <person name="Kuo A."/>
            <person name="Salamov A."/>
            <person name="Ahrendt S.R."/>
            <person name="Lipzen A."/>
            <person name="Sullivan W."/>
            <person name="Andreopoulos W.B."/>
            <person name="Clum A."/>
            <person name="Lindquist E."/>
            <person name="Daum C."/>
            <person name="Ramamoorthy G.K."/>
            <person name="Gryganskyi A."/>
            <person name="Culley D."/>
            <person name="Magnuson J.K."/>
            <person name="James T.Y."/>
            <person name="O'Malley M.A."/>
            <person name="Stajich J.E."/>
            <person name="Spatafora J.W."/>
            <person name="Visel A."/>
            <person name="Grigoriev I.V."/>
        </authorList>
    </citation>
    <scope>NUCLEOTIDE SEQUENCE [LARGE SCALE GENOMIC DNA]</scope>
    <source>
        <strain evidence="4 5">PL171</strain>
    </source>
</reference>
<dbReference type="GO" id="GO:0005886">
    <property type="term" value="C:plasma membrane"/>
    <property type="evidence" value="ECO:0007669"/>
    <property type="project" value="TreeGrafter"/>
</dbReference>
<dbReference type="Gene3D" id="1.20.5.110">
    <property type="match status" value="2"/>
</dbReference>
<comment type="caution">
    <text evidence="4">The sequence shown here is derived from an EMBL/GenBank/DDBJ whole genome shotgun (WGS) entry which is preliminary data.</text>
</comment>
<dbReference type="GO" id="GO:0006887">
    <property type="term" value="P:exocytosis"/>
    <property type="evidence" value="ECO:0007669"/>
    <property type="project" value="TreeGrafter"/>
</dbReference>
<feature type="non-terminal residue" evidence="4">
    <location>
        <position position="193"/>
    </location>
</feature>
<organism evidence="4 5">
    <name type="scientific">Catenaria anguillulae PL171</name>
    <dbReference type="NCBI Taxonomy" id="765915"/>
    <lineage>
        <taxon>Eukaryota</taxon>
        <taxon>Fungi</taxon>
        <taxon>Fungi incertae sedis</taxon>
        <taxon>Blastocladiomycota</taxon>
        <taxon>Blastocladiomycetes</taxon>
        <taxon>Blastocladiales</taxon>
        <taxon>Catenariaceae</taxon>
        <taxon>Catenaria</taxon>
    </lineage>
</organism>
<accession>A0A1Y2HPV6</accession>
<evidence type="ECO:0000256" key="1">
    <source>
        <dbReference type="ARBA" id="ARBA00009480"/>
    </source>
</evidence>
<protein>
    <recommendedName>
        <fullName evidence="3">t-SNARE coiled-coil homology domain-containing protein</fullName>
    </recommendedName>
</protein>
<dbReference type="PANTHER" id="PTHR19305:SF9">
    <property type="entry name" value="SYNAPTOSOMAL-ASSOCIATED PROTEIN 29"/>
    <property type="match status" value="1"/>
</dbReference>
<dbReference type="STRING" id="765915.A0A1Y2HPV6"/>
<feature type="compositionally biased region" description="Basic and acidic residues" evidence="2">
    <location>
        <begin position="58"/>
        <end position="89"/>
    </location>
</feature>
<feature type="region of interest" description="Disordered" evidence="2">
    <location>
        <begin position="56"/>
        <end position="132"/>
    </location>
</feature>
<dbReference type="EMBL" id="MCFL01000016">
    <property type="protein sequence ID" value="ORZ36626.1"/>
    <property type="molecule type" value="Genomic_DNA"/>
</dbReference>
<keyword evidence="5" id="KW-1185">Reference proteome</keyword>
<dbReference type="GO" id="GO:0031201">
    <property type="term" value="C:SNARE complex"/>
    <property type="evidence" value="ECO:0007669"/>
    <property type="project" value="TreeGrafter"/>
</dbReference>
<dbReference type="OrthoDB" id="18679at2759"/>
<dbReference type="GO" id="GO:0005484">
    <property type="term" value="F:SNAP receptor activity"/>
    <property type="evidence" value="ECO:0007669"/>
    <property type="project" value="TreeGrafter"/>
</dbReference>
<feature type="domain" description="T-SNARE coiled-coil homology" evidence="3">
    <location>
        <begin position="132"/>
        <end position="193"/>
    </location>
</feature>
<dbReference type="GO" id="GO:0006906">
    <property type="term" value="P:vesicle fusion"/>
    <property type="evidence" value="ECO:0007669"/>
    <property type="project" value="TreeGrafter"/>
</dbReference>
<evidence type="ECO:0000256" key="2">
    <source>
        <dbReference type="SAM" id="MobiDB-lite"/>
    </source>
</evidence>
<gene>
    <name evidence="4" type="ORF">BCR44DRAFT_1432267</name>
</gene>